<dbReference type="Pfam" id="PF21056">
    <property type="entry name" value="ZSWIM1-3_RNaseH-like"/>
    <property type="match status" value="1"/>
</dbReference>
<sequence>NEIKINEEQENILQIAGLWLSKGRSKKNNDQDIMKQTFLCRYSGTFALNKTAPLEEQHNTQSYRIGCPWHVNINKNDSGYYTVTSLVNKHEEHILSPTQHTYYLNFRKENIIAQQQNQLLLSKYKQYIAKKDLYNAVVEYQVDPVIQALTHLFWIEPHQLELYAHYGFIIAYDNIAKTNVHNFSLSFFIVVDNNYNSRPVAQAFIKDESLKLYSWTLCMFSQAVSLPPPIIITDTDPAMDAFYQCWNRLKVDDFERQYSELVESYSIIQKYL</sequence>
<gene>
    <name evidence="3" type="ORF">GMARGA_LOCUS34709</name>
</gene>
<keyword evidence="4" id="KW-1185">Reference proteome</keyword>
<feature type="domain" description="FAR1" evidence="1">
    <location>
        <begin position="24"/>
        <end position="93"/>
    </location>
</feature>
<dbReference type="PANTHER" id="PTHR47718">
    <property type="entry name" value="OS01G0519700 PROTEIN"/>
    <property type="match status" value="1"/>
</dbReference>
<organism evidence="3 4">
    <name type="scientific">Gigaspora margarita</name>
    <dbReference type="NCBI Taxonomy" id="4874"/>
    <lineage>
        <taxon>Eukaryota</taxon>
        <taxon>Fungi</taxon>
        <taxon>Fungi incertae sedis</taxon>
        <taxon>Mucoromycota</taxon>
        <taxon>Glomeromycotina</taxon>
        <taxon>Glomeromycetes</taxon>
        <taxon>Diversisporales</taxon>
        <taxon>Gigasporaceae</taxon>
        <taxon>Gigaspora</taxon>
    </lineage>
</organism>
<feature type="non-terminal residue" evidence="3">
    <location>
        <position position="272"/>
    </location>
</feature>
<protein>
    <submittedName>
        <fullName evidence="3">11665_t:CDS:1</fullName>
    </submittedName>
</protein>
<proteinExistence type="predicted"/>
<evidence type="ECO:0000313" key="3">
    <source>
        <dbReference type="EMBL" id="CAG8840006.1"/>
    </source>
</evidence>
<dbReference type="InterPro" id="IPR004330">
    <property type="entry name" value="FAR1_DNA_bnd_dom"/>
</dbReference>
<evidence type="ECO:0000259" key="1">
    <source>
        <dbReference type="Pfam" id="PF03101"/>
    </source>
</evidence>
<dbReference type="Proteomes" id="UP000789901">
    <property type="component" value="Unassembled WGS sequence"/>
</dbReference>
<dbReference type="PANTHER" id="PTHR47718:SF17">
    <property type="entry name" value="PROTEIN FAR1-RELATED SEQUENCE 5-LIKE"/>
    <property type="match status" value="1"/>
</dbReference>
<dbReference type="Pfam" id="PF03101">
    <property type="entry name" value="FAR1"/>
    <property type="match status" value="1"/>
</dbReference>
<feature type="domain" description="ZSWIM1/3 RNaseH-like" evidence="2">
    <location>
        <begin position="135"/>
        <end position="223"/>
    </location>
</feature>
<name>A0ABN7WSV8_GIGMA</name>
<reference evidence="3 4" key="1">
    <citation type="submission" date="2021-06" db="EMBL/GenBank/DDBJ databases">
        <authorList>
            <person name="Kallberg Y."/>
            <person name="Tangrot J."/>
            <person name="Rosling A."/>
        </authorList>
    </citation>
    <scope>NUCLEOTIDE SEQUENCE [LARGE SCALE GENOMIC DNA]</scope>
    <source>
        <strain evidence="3 4">120-4 pot B 10/14</strain>
    </source>
</reference>
<accession>A0ABN7WSV8</accession>
<evidence type="ECO:0000313" key="4">
    <source>
        <dbReference type="Proteomes" id="UP000789901"/>
    </source>
</evidence>
<feature type="non-terminal residue" evidence="3">
    <location>
        <position position="1"/>
    </location>
</feature>
<dbReference type="EMBL" id="CAJVQB010061800">
    <property type="protein sequence ID" value="CAG8840006.1"/>
    <property type="molecule type" value="Genomic_DNA"/>
</dbReference>
<dbReference type="InterPro" id="IPR048324">
    <property type="entry name" value="ZSWIM1-3_RNaseH-like"/>
</dbReference>
<comment type="caution">
    <text evidence="3">The sequence shown here is derived from an EMBL/GenBank/DDBJ whole genome shotgun (WGS) entry which is preliminary data.</text>
</comment>
<evidence type="ECO:0000259" key="2">
    <source>
        <dbReference type="Pfam" id="PF21056"/>
    </source>
</evidence>